<evidence type="ECO:0000313" key="3">
    <source>
        <dbReference type="EMBL" id="GAA2151002.1"/>
    </source>
</evidence>
<name>A0ABP5LQC7_9ACTN</name>
<proteinExistence type="predicted"/>
<keyword evidence="2" id="KW-1133">Transmembrane helix</keyword>
<accession>A0ABP5LQC7</accession>
<dbReference type="Proteomes" id="UP001422759">
    <property type="component" value="Unassembled WGS sequence"/>
</dbReference>
<evidence type="ECO:0000313" key="4">
    <source>
        <dbReference type="Proteomes" id="UP001422759"/>
    </source>
</evidence>
<evidence type="ECO:0000256" key="2">
    <source>
        <dbReference type="SAM" id="Phobius"/>
    </source>
</evidence>
<keyword evidence="4" id="KW-1185">Reference proteome</keyword>
<keyword evidence="2" id="KW-0472">Membrane</keyword>
<organism evidence="3 4">
    <name type="scientific">Kitasatospora kazusensis</name>
    <dbReference type="NCBI Taxonomy" id="407974"/>
    <lineage>
        <taxon>Bacteria</taxon>
        <taxon>Bacillati</taxon>
        <taxon>Actinomycetota</taxon>
        <taxon>Actinomycetes</taxon>
        <taxon>Kitasatosporales</taxon>
        <taxon>Streptomycetaceae</taxon>
        <taxon>Kitasatospora</taxon>
    </lineage>
</organism>
<dbReference type="Pfam" id="PF14333">
    <property type="entry name" value="DUF4389"/>
    <property type="match status" value="2"/>
</dbReference>
<feature type="compositionally biased region" description="Polar residues" evidence="1">
    <location>
        <begin position="246"/>
        <end position="256"/>
    </location>
</feature>
<feature type="region of interest" description="Disordered" evidence="1">
    <location>
        <begin position="246"/>
        <end position="268"/>
    </location>
</feature>
<feature type="transmembrane region" description="Helical" evidence="2">
    <location>
        <begin position="221"/>
        <end position="242"/>
    </location>
</feature>
<reference evidence="4" key="1">
    <citation type="journal article" date="2019" name="Int. J. Syst. Evol. Microbiol.">
        <title>The Global Catalogue of Microorganisms (GCM) 10K type strain sequencing project: providing services to taxonomists for standard genome sequencing and annotation.</title>
        <authorList>
            <consortium name="The Broad Institute Genomics Platform"/>
            <consortium name="The Broad Institute Genome Sequencing Center for Infectious Disease"/>
            <person name="Wu L."/>
            <person name="Ma J."/>
        </authorList>
    </citation>
    <scope>NUCLEOTIDE SEQUENCE [LARGE SCALE GENOMIC DNA]</scope>
    <source>
        <strain evidence="4">JCM 14560</strain>
    </source>
</reference>
<comment type="caution">
    <text evidence="3">The sequence shown here is derived from an EMBL/GenBank/DDBJ whole genome shotgun (WGS) entry which is preliminary data.</text>
</comment>
<feature type="transmembrane region" description="Helical" evidence="2">
    <location>
        <begin position="147"/>
        <end position="166"/>
    </location>
</feature>
<sequence length="268" mass="29117">MVAAGVWSVPDPGQAEWLPVLDIPEPAPQRRLTVLLRWLLLLPQFVVLWVLSIVATLAAIVGWFAALFTGRLPEPVAGFLAGYVGYQARVAASAMLLVDRYPPFSLAAPAGHPVQIELRPGRLNRLAVLFRLILMFPAVIIESLVSSGWFALSFLIWLVVLITGRLPRPLFEATAATLRYSVRLNSYVLMLTSAYPKHLFGDAALYPATEQVYSATRPLRLSGWGTAFLVLFLLAGIGSDIASSFGTTSGDSSNPAVRTAHVTGHRAR</sequence>
<feature type="transmembrane region" description="Helical" evidence="2">
    <location>
        <begin position="38"/>
        <end position="64"/>
    </location>
</feature>
<evidence type="ECO:0008006" key="5">
    <source>
        <dbReference type="Google" id="ProtNLM"/>
    </source>
</evidence>
<feature type="transmembrane region" description="Helical" evidence="2">
    <location>
        <begin position="76"/>
        <end position="98"/>
    </location>
</feature>
<protein>
    <recommendedName>
        <fullName evidence="5">DUF4389 domain-containing protein</fullName>
    </recommendedName>
</protein>
<dbReference type="EMBL" id="BAAANT010000030">
    <property type="protein sequence ID" value="GAA2151002.1"/>
    <property type="molecule type" value="Genomic_DNA"/>
</dbReference>
<gene>
    <name evidence="3" type="ORF">GCM10009760_45940</name>
</gene>
<keyword evidence="2" id="KW-0812">Transmembrane</keyword>
<dbReference type="InterPro" id="IPR025498">
    <property type="entry name" value="DUF4389"/>
</dbReference>
<evidence type="ECO:0000256" key="1">
    <source>
        <dbReference type="SAM" id="MobiDB-lite"/>
    </source>
</evidence>